<evidence type="ECO:0000256" key="4">
    <source>
        <dbReference type="SAM" id="MobiDB-lite"/>
    </source>
</evidence>
<accession>A0AAU7QH02</accession>
<dbReference type="PANTHER" id="PTHR46796:SF6">
    <property type="entry name" value="ARAC SUBFAMILY"/>
    <property type="match status" value="1"/>
</dbReference>
<dbReference type="AlphaFoldDB" id="A0AAU7QH02"/>
<dbReference type="GO" id="GO:0043565">
    <property type="term" value="F:sequence-specific DNA binding"/>
    <property type="evidence" value="ECO:0007669"/>
    <property type="project" value="InterPro"/>
</dbReference>
<keyword evidence="3" id="KW-0804">Transcription</keyword>
<feature type="region of interest" description="Disordered" evidence="4">
    <location>
        <begin position="1"/>
        <end position="21"/>
    </location>
</feature>
<dbReference type="PROSITE" id="PS01124">
    <property type="entry name" value="HTH_ARAC_FAMILY_2"/>
    <property type="match status" value="1"/>
</dbReference>
<dbReference type="RefSeq" id="WP_350015556.1">
    <property type="nucleotide sequence ID" value="NZ_CP157948.1"/>
</dbReference>
<sequence length="288" mass="31284">MSDRPACYPAPPTPLLSGSGPNRMPLLDVLTSPVPSGRFDSPLDDRHVLCLHLGDPVPVSYRMGRHERRGTRIHGQFCVVPAGSSTRWTLTRPARSLLLRLTPALLGDTADAMGLASQDAGLAPSIHIRDPQVERIGWMMQAEDHDAYPGGRLFADSLAAALAARLLALQSRSPVPSPGRALPAWRLRHVIEYIEANLDQDLTLAELAGVAGFSLSHFKPLFRQAVGMPAHRFVMERRVERARTRLLEGGASLTDIALEAGFAHPGHMARCMRRLLGVSPSQIAASSR</sequence>
<evidence type="ECO:0000259" key="5">
    <source>
        <dbReference type="PROSITE" id="PS01124"/>
    </source>
</evidence>
<protein>
    <submittedName>
        <fullName evidence="6">AraC family transcriptional regulator</fullName>
    </submittedName>
</protein>
<dbReference type="PANTHER" id="PTHR46796">
    <property type="entry name" value="HTH-TYPE TRANSCRIPTIONAL ACTIVATOR RHAS-RELATED"/>
    <property type="match status" value="1"/>
</dbReference>
<feature type="domain" description="HTH araC/xylS-type" evidence="5">
    <location>
        <begin position="188"/>
        <end position="286"/>
    </location>
</feature>
<dbReference type="Pfam" id="PF12833">
    <property type="entry name" value="HTH_18"/>
    <property type="match status" value="1"/>
</dbReference>
<name>A0AAU7QH02_9GAMM</name>
<evidence type="ECO:0000313" key="6">
    <source>
        <dbReference type="EMBL" id="XBS88806.1"/>
    </source>
</evidence>
<dbReference type="SMART" id="SM00342">
    <property type="entry name" value="HTH_ARAC"/>
    <property type="match status" value="1"/>
</dbReference>
<gene>
    <name evidence="6" type="ORF">ABNK63_10360</name>
</gene>
<keyword evidence="1" id="KW-0805">Transcription regulation</keyword>
<dbReference type="Gene3D" id="1.10.10.60">
    <property type="entry name" value="Homeodomain-like"/>
    <property type="match status" value="1"/>
</dbReference>
<proteinExistence type="predicted"/>
<evidence type="ECO:0000256" key="1">
    <source>
        <dbReference type="ARBA" id="ARBA00023015"/>
    </source>
</evidence>
<dbReference type="SUPFAM" id="SSF46689">
    <property type="entry name" value="Homeodomain-like"/>
    <property type="match status" value="2"/>
</dbReference>
<dbReference type="InterPro" id="IPR050204">
    <property type="entry name" value="AraC_XylS_family_regulators"/>
</dbReference>
<dbReference type="EMBL" id="CP157948">
    <property type="protein sequence ID" value="XBS88806.1"/>
    <property type="molecule type" value="Genomic_DNA"/>
</dbReference>
<organism evidence="6">
    <name type="scientific">Rhodanobacter sp. IGA1.0</name>
    <dbReference type="NCBI Taxonomy" id="3158582"/>
    <lineage>
        <taxon>Bacteria</taxon>
        <taxon>Pseudomonadati</taxon>
        <taxon>Pseudomonadota</taxon>
        <taxon>Gammaproteobacteria</taxon>
        <taxon>Lysobacterales</taxon>
        <taxon>Rhodanobacteraceae</taxon>
        <taxon>Rhodanobacter</taxon>
    </lineage>
</organism>
<keyword evidence="2" id="KW-0238">DNA-binding</keyword>
<evidence type="ECO:0000256" key="3">
    <source>
        <dbReference type="ARBA" id="ARBA00023163"/>
    </source>
</evidence>
<evidence type="ECO:0000256" key="2">
    <source>
        <dbReference type="ARBA" id="ARBA00023125"/>
    </source>
</evidence>
<reference evidence="6" key="1">
    <citation type="submission" date="2024-06" db="EMBL/GenBank/DDBJ databases">
        <authorList>
            <person name="Sun Y."/>
        </authorList>
    </citation>
    <scope>NUCLEOTIDE SEQUENCE</scope>
    <source>
        <strain evidence="6">IGA1.0</strain>
    </source>
</reference>
<dbReference type="GO" id="GO:0003700">
    <property type="term" value="F:DNA-binding transcription factor activity"/>
    <property type="evidence" value="ECO:0007669"/>
    <property type="project" value="InterPro"/>
</dbReference>
<dbReference type="InterPro" id="IPR018060">
    <property type="entry name" value="HTH_AraC"/>
</dbReference>
<dbReference type="InterPro" id="IPR009057">
    <property type="entry name" value="Homeodomain-like_sf"/>
</dbReference>